<reference evidence="1 2" key="1">
    <citation type="journal article" date="2020" name="G3 (Bethesda)">
        <title>Genetic Underpinnings of Host Manipulation by Ophiocordyceps as Revealed by Comparative Transcriptomics.</title>
        <authorList>
            <person name="Will I."/>
            <person name="Das B."/>
            <person name="Trinh T."/>
            <person name="Brachmann A."/>
            <person name="Ohm R.A."/>
            <person name="de Bekker C."/>
        </authorList>
    </citation>
    <scope>NUCLEOTIDE SEQUENCE [LARGE SCALE GENOMIC DNA]</scope>
    <source>
        <strain evidence="1 2">EC05</strain>
    </source>
</reference>
<comment type="caution">
    <text evidence="1">The sequence shown here is derived from an EMBL/GenBank/DDBJ whole genome shotgun (WGS) entry which is preliminary data.</text>
</comment>
<dbReference type="AlphaFoldDB" id="A0A8H4Q8K6"/>
<organism evidence="1 2">
    <name type="scientific">Ophiocordyceps camponoti-floridani</name>
    <dbReference type="NCBI Taxonomy" id="2030778"/>
    <lineage>
        <taxon>Eukaryota</taxon>
        <taxon>Fungi</taxon>
        <taxon>Dikarya</taxon>
        <taxon>Ascomycota</taxon>
        <taxon>Pezizomycotina</taxon>
        <taxon>Sordariomycetes</taxon>
        <taxon>Hypocreomycetidae</taxon>
        <taxon>Hypocreales</taxon>
        <taxon>Ophiocordycipitaceae</taxon>
        <taxon>Ophiocordyceps</taxon>
    </lineage>
</organism>
<gene>
    <name evidence="1" type="ORF">GQ602_003693</name>
</gene>
<keyword evidence="2" id="KW-1185">Reference proteome</keyword>
<name>A0A8H4Q8K6_9HYPO</name>
<proteinExistence type="predicted"/>
<evidence type="ECO:0000313" key="1">
    <source>
        <dbReference type="EMBL" id="KAF4589804.1"/>
    </source>
</evidence>
<evidence type="ECO:0000313" key="2">
    <source>
        <dbReference type="Proteomes" id="UP000562929"/>
    </source>
</evidence>
<accession>A0A8H4Q8K6</accession>
<protein>
    <submittedName>
        <fullName evidence="1">Uncharacterized protein</fullName>
    </submittedName>
</protein>
<dbReference type="Proteomes" id="UP000562929">
    <property type="component" value="Unassembled WGS sequence"/>
</dbReference>
<sequence>MRRALARLMMAGPRLDALLASSDNNDESATGKEAVLVVVLTGRGPLKISATNCHSLLSRCLSTLPRTV</sequence>
<dbReference type="EMBL" id="JAACLJ010000003">
    <property type="protein sequence ID" value="KAF4589804.1"/>
    <property type="molecule type" value="Genomic_DNA"/>
</dbReference>